<sequence length="1330" mass="146506">MKPIPTYRELGLLIAQQRFKQKMPKQADLADRLGVKQQSVSRWEAGTHRPGVDQLPALATVLGEDLSELRRLARYDDLPVSPILEPFPIDRLDPVTFEAFVAYFAKALYPDDDVRRLGASGHKQDGGDVVVTRPHGSVLIQCKRVETFGPADVRRAVEAAAGFAAQEKVLALSRTASPAAAAAVAAAGWVLWDKDFVSREIRHLAPEDQERLVDIFFRGQRPALLGRPEPGPWRTVEEFFRPFEDRDKVPSHSWTLLGRQEDVDRILALLESAQTGLTLLSAAGGMGKSRLLREIAERAGAAAPRTRVRFLLGTEDVNRAQLEALGAGAKLLIVDDAHDRDGLGALLAYAADPDNNTRLLLAARPYAIQRIRREAAVHGLACQEHELSPLTHPQLLELAGAVLNNFGAPAHWAEMIVEAADRSPLIVAMGARIVARDAVPLELAKNQPAMRDYVLGKFTKVLAGDLGEGREDAYRRVLDVLALVQPFHPDDPQLLGLIEILTGVEAQEAERAVRALIEGGVAYPRARQYRLMPDVLADYLIESRCLDGTRLSAFAQRALTETPPSLLTNLMVNLGRLDWRRSAGDTTRSTLLEAAWRRLENVEYHWDDRVEAAKAVAMFQPRQALDYVSRMARAGKALSALPDILRNVALVEDFFEEAAELLWELARTDDRETNPFPSHPARVLSDMGEYHPRKPVVFSQKALALGLRLARDETQWDGRYTPFEILRPLMALEGTTHRSDGRAIHLSSFFVDYAVVAPIRAAIVDLILELIVHPNLKIAHLAAAELEHVLRYPRGALGAVSPEGLAIVVEGEFVQVLRRLRDTVPRVAPTTTVTISRTVRWMARHGRNGAAEAAREVLAAFPSGPDYELLIALAAGHAMDAEDEFGPTFREAAGRFIDKVASRLEAEIPEPEPRRQKIEAVLTEIIASALPSALEHVLPARLMERDPAFAEALVVDALARPASATARFAGHGLWRLLKDGPEAAAMAYLTQAVEGPLDLQLAAAQALGGRGDPTPGEVALLRRLLASNEPVVVSAATRALWSLRSDDPLLALDLVLAANLSEDRRVLDDMMMALCGEPPAVGMIDAERAQALLDKLEPIPRLEGYWVNKVLAELSYRFPFETAEFFRRRVERAAAAEERGFRPANHGPYSHDALRFIETDAGPEIFSRMWAWLRANHALRGRFSYAAGTVFEAMFLLDDAFAARAFDAQIADMTLEDMELAAGILANGSPDFIFGQADFVVRFMNRVQMLDPTQVEPLARTLSASSRTGVRSGLVGVPTAEDVSERDRSLEMLARLPRLSPARAVYEDALGHAQWGIERTLRDAEALDQS</sequence>
<protein>
    <submittedName>
        <fullName evidence="2">Transcriptional regulator, XRE family</fullName>
    </submittedName>
</protein>
<dbReference type="InterPro" id="IPR001387">
    <property type="entry name" value="Cro/C1-type_HTH"/>
</dbReference>
<evidence type="ECO:0000313" key="2">
    <source>
        <dbReference type="EMBL" id="ABZ74304.1"/>
    </source>
</evidence>
<reference evidence="2" key="1">
    <citation type="submission" date="2008-01" db="EMBL/GenBank/DDBJ databases">
        <title>Complete sequence of plasmid1 pCAUL01 of Caulobacter sp. K31.</title>
        <authorList>
            <consortium name="US DOE Joint Genome Institute"/>
            <person name="Copeland A."/>
            <person name="Lucas S."/>
            <person name="Lapidus A."/>
            <person name="Barry K."/>
            <person name="Glavina del Rio T."/>
            <person name="Dalin E."/>
            <person name="Tice H."/>
            <person name="Pitluck S."/>
            <person name="Bruce D."/>
            <person name="Goodwin L."/>
            <person name="Thompson L.S."/>
            <person name="Brettin T."/>
            <person name="Detter J.C."/>
            <person name="Han C."/>
            <person name="Schmutz J."/>
            <person name="Larimer F."/>
            <person name="Land M."/>
            <person name="Hauser L."/>
            <person name="Kyrpides N."/>
            <person name="Kim E."/>
            <person name="Stephens C."/>
            <person name="Richardson P."/>
        </authorList>
    </citation>
    <scope>NUCLEOTIDE SEQUENCE [LARGE SCALE GENOMIC DNA]</scope>
    <source>
        <strain evidence="2">K31</strain>
        <plasmid evidence="2">pCAUL01</plasmid>
    </source>
</reference>
<dbReference type="Pfam" id="PF01381">
    <property type="entry name" value="HTH_3"/>
    <property type="match status" value="1"/>
</dbReference>
<dbReference type="HOGENOM" id="CLU_005558_0_0_5"/>
<dbReference type="GO" id="GO:0003677">
    <property type="term" value="F:DNA binding"/>
    <property type="evidence" value="ECO:0007669"/>
    <property type="project" value="InterPro"/>
</dbReference>
<gene>
    <name evidence="2" type="ordered locus">Caul_5184</name>
</gene>
<dbReference type="SMART" id="SM00530">
    <property type="entry name" value="HTH_XRE"/>
    <property type="match status" value="1"/>
</dbReference>
<keyword evidence="2" id="KW-0614">Plasmid</keyword>
<dbReference type="CDD" id="cd00093">
    <property type="entry name" value="HTH_XRE"/>
    <property type="match status" value="1"/>
</dbReference>
<dbReference type="EMBL" id="CP000928">
    <property type="protein sequence ID" value="ABZ74304.1"/>
    <property type="molecule type" value="Genomic_DNA"/>
</dbReference>
<dbReference type="SUPFAM" id="SSF47413">
    <property type="entry name" value="lambda repressor-like DNA-binding domains"/>
    <property type="match status" value="1"/>
</dbReference>
<dbReference type="InterPro" id="IPR010982">
    <property type="entry name" value="Lambda_DNA-bd_dom_sf"/>
</dbReference>
<organism evidence="2">
    <name type="scientific">Caulobacter sp. (strain K31)</name>
    <dbReference type="NCBI Taxonomy" id="366602"/>
    <lineage>
        <taxon>Bacteria</taxon>
        <taxon>Pseudomonadati</taxon>
        <taxon>Pseudomonadota</taxon>
        <taxon>Alphaproteobacteria</taxon>
        <taxon>Caulobacterales</taxon>
        <taxon>Caulobacteraceae</taxon>
        <taxon>Caulobacter</taxon>
    </lineage>
</organism>
<evidence type="ECO:0000259" key="1">
    <source>
        <dbReference type="PROSITE" id="PS50943"/>
    </source>
</evidence>
<accession>B0T9C9</accession>
<proteinExistence type="predicted"/>
<dbReference type="OrthoDB" id="123556at2"/>
<dbReference type="InterPro" id="IPR027417">
    <property type="entry name" value="P-loop_NTPase"/>
</dbReference>
<geneLocation type="plasmid" evidence="2">
    <name>pCAUL01</name>
</geneLocation>
<feature type="domain" description="HTH cro/C1-type" evidence="1">
    <location>
        <begin position="26"/>
        <end position="69"/>
    </location>
</feature>
<dbReference type="Gene3D" id="1.10.260.40">
    <property type="entry name" value="lambda repressor-like DNA-binding domains"/>
    <property type="match status" value="1"/>
</dbReference>
<name>B0T9C9_CAUSK</name>
<dbReference type="SUPFAM" id="SSF52540">
    <property type="entry name" value="P-loop containing nucleoside triphosphate hydrolases"/>
    <property type="match status" value="1"/>
</dbReference>
<dbReference type="KEGG" id="cak:Caul_5184"/>
<dbReference type="PROSITE" id="PS50943">
    <property type="entry name" value="HTH_CROC1"/>
    <property type="match status" value="1"/>
</dbReference>